<evidence type="ECO:0000256" key="2">
    <source>
        <dbReference type="ARBA" id="ARBA00022723"/>
    </source>
</evidence>
<dbReference type="GO" id="GO:0016810">
    <property type="term" value="F:hydrolase activity, acting on carbon-nitrogen (but not peptide) bonds"/>
    <property type="evidence" value="ECO:0007669"/>
    <property type="project" value="InterPro"/>
</dbReference>
<organism evidence="8 9">
    <name type="scientific">Xylaria hypoxylon</name>
    <dbReference type="NCBI Taxonomy" id="37992"/>
    <lineage>
        <taxon>Eukaryota</taxon>
        <taxon>Fungi</taxon>
        <taxon>Dikarya</taxon>
        <taxon>Ascomycota</taxon>
        <taxon>Pezizomycotina</taxon>
        <taxon>Sordariomycetes</taxon>
        <taxon>Xylariomycetidae</taxon>
        <taxon>Xylariales</taxon>
        <taxon>Xylariaceae</taxon>
        <taxon>Xylaria</taxon>
    </lineage>
</organism>
<dbReference type="InterPro" id="IPR002509">
    <property type="entry name" value="NODB_dom"/>
</dbReference>
<dbReference type="PROSITE" id="PS51677">
    <property type="entry name" value="NODB"/>
    <property type="match status" value="1"/>
</dbReference>
<dbReference type="Pfam" id="PF01522">
    <property type="entry name" value="Polysacc_deac_1"/>
    <property type="match status" value="1"/>
</dbReference>
<dbReference type="AlphaFoldDB" id="A0A4Z0YQ20"/>
<dbReference type="GO" id="GO:0046872">
    <property type="term" value="F:metal ion binding"/>
    <property type="evidence" value="ECO:0007669"/>
    <property type="project" value="UniProtKB-KW"/>
</dbReference>
<evidence type="ECO:0000256" key="5">
    <source>
        <dbReference type="ARBA" id="ARBA00023277"/>
    </source>
</evidence>
<keyword evidence="6" id="KW-0170">Cobalt</keyword>
<evidence type="ECO:0000256" key="4">
    <source>
        <dbReference type="ARBA" id="ARBA00022801"/>
    </source>
</evidence>
<evidence type="ECO:0000259" key="7">
    <source>
        <dbReference type="PROSITE" id="PS51677"/>
    </source>
</evidence>
<dbReference type="CDD" id="cd10917">
    <property type="entry name" value="CE4_NodB_like_6s_7s"/>
    <property type="match status" value="1"/>
</dbReference>
<gene>
    <name evidence="8" type="ORF">E0Z10_g10063</name>
</gene>
<evidence type="ECO:0000256" key="1">
    <source>
        <dbReference type="ARBA" id="ARBA00001941"/>
    </source>
</evidence>
<comment type="cofactor">
    <cofactor evidence="1">
        <name>Co(2+)</name>
        <dbReference type="ChEBI" id="CHEBI:48828"/>
    </cofactor>
</comment>
<evidence type="ECO:0000313" key="8">
    <source>
        <dbReference type="EMBL" id="TGJ78692.1"/>
    </source>
</evidence>
<sequence>PSEPTGTVPAPASTATSLVIDAFGNKNTNALGQWHGTEDEGLTITYGSNKMTLKTADADLGWFTQVADTCRDMTAFDGSYLHIAYTGSNKFTVSLQQHNEKCNNDVQPYPATWDSLEATRYATATDIYIPMNHFNIDRSKVIGVALKGFYSTAATVFSKIEVVSTVPSAFKVPVKLPSGNFVFACKRPNSFAFAIDDGDPAFAQQVMRVIDDAGFKATFFTVGAPLLDPSTNLSNVYREMESKGHQIALHSYTHPPLEGLVDEAAIDWEYTNDLKAVTQVFGQGQKARYFRPPFGTEGARMRQRYAALVPDPYIVQWSVDIEDWLWAETSTPEKQIDAFKRDVAAGGSITVMHYLYNSTVSYLPQFIAIAKASGKQLMRVDQCMMDPNAPPL</sequence>
<protein>
    <recommendedName>
        <fullName evidence="7">NodB homology domain-containing protein</fullName>
    </recommendedName>
</protein>
<keyword evidence="9" id="KW-1185">Reference proteome</keyword>
<evidence type="ECO:0000313" key="9">
    <source>
        <dbReference type="Proteomes" id="UP000297716"/>
    </source>
</evidence>
<dbReference type="InterPro" id="IPR011330">
    <property type="entry name" value="Glyco_hydro/deAcase_b/a-brl"/>
</dbReference>
<dbReference type="Proteomes" id="UP000297716">
    <property type="component" value="Unassembled WGS sequence"/>
</dbReference>
<evidence type="ECO:0000256" key="3">
    <source>
        <dbReference type="ARBA" id="ARBA00022729"/>
    </source>
</evidence>
<name>A0A4Z0YQ20_9PEZI</name>
<dbReference type="SUPFAM" id="SSF88713">
    <property type="entry name" value="Glycoside hydrolase/deacetylase"/>
    <property type="match status" value="1"/>
</dbReference>
<keyword evidence="5" id="KW-0119">Carbohydrate metabolism</keyword>
<keyword evidence="3" id="KW-0732">Signal</keyword>
<accession>A0A4Z0YQ20</accession>
<dbReference type="PANTHER" id="PTHR46471:SF6">
    <property type="entry name" value="GLYCOSYL HYDROLASE"/>
    <property type="match status" value="1"/>
</dbReference>
<dbReference type="OrthoDB" id="2128708at2759"/>
<dbReference type="EMBL" id="SKBN01000360">
    <property type="protein sequence ID" value="TGJ78692.1"/>
    <property type="molecule type" value="Genomic_DNA"/>
</dbReference>
<dbReference type="STRING" id="37992.A0A4Z0YQ20"/>
<proteinExistence type="predicted"/>
<dbReference type="GO" id="GO:0005975">
    <property type="term" value="P:carbohydrate metabolic process"/>
    <property type="evidence" value="ECO:0007669"/>
    <property type="project" value="InterPro"/>
</dbReference>
<feature type="domain" description="NodB homology" evidence="7">
    <location>
        <begin position="189"/>
        <end position="378"/>
    </location>
</feature>
<evidence type="ECO:0000256" key="6">
    <source>
        <dbReference type="ARBA" id="ARBA00023285"/>
    </source>
</evidence>
<keyword evidence="2" id="KW-0479">Metal-binding</keyword>
<reference evidence="8 9" key="1">
    <citation type="submission" date="2019-03" db="EMBL/GenBank/DDBJ databases">
        <title>Draft genome sequence of Xylaria hypoxylon DSM 108379, a ubiquitous saprotrophic-parasitic fungi on hardwood.</title>
        <authorList>
            <person name="Buettner E."/>
            <person name="Leonhardt S."/>
            <person name="Gebauer A.M."/>
            <person name="Liers C."/>
            <person name="Hofrichter M."/>
            <person name="Kellner H."/>
        </authorList>
    </citation>
    <scope>NUCLEOTIDE SEQUENCE [LARGE SCALE GENOMIC DNA]</scope>
    <source>
        <strain evidence="8 9">DSM 108379</strain>
    </source>
</reference>
<dbReference type="PANTHER" id="PTHR46471">
    <property type="entry name" value="CHITIN DEACETYLASE"/>
    <property type="match status" value="1"/>
</dbReference>
<feature type="non-terminal residue" evidence="8">
    <location>
        <position position="1"/>
    </location>
</feature>
<comment type="caution">
    <text evidence="8">The sequence shown here is derived from an EMBL/GenBank/DDBJ whole genome shotgun (WGS) entry which is preliminary data.</text>
</comment>
<dbReference type="Gene3D" id="3.20.20.370">
    <property type="entry name" value="Glycoside hydrolase/deacetylase"/>
    <property type="match status" value="1"/>
</dbReference>
<keyword evidence="4" id="KW-0378">Hydrolase</keyword>